<evidence type="ECO:0000256" key="1">
    <source>
        <dbReference type="SAM" id="SignalP"/>
    </source>
</evidence>
<evidence type="ECO:0000313" key="4">
    <source>
        <dbReference type="Proteomes" id="UP000297447"/>
    </source>
</evidence>
<gene>
    <name evidence="3" type="ORF">E3T55_01870</name>
</gene>
<keyword evidence="1" id="KW-0732">Signal</keyword>
<dbReference type="Proteomes" id="UP000297447">
    <property type="component" value="Unassembled WGS sequence"/>
</dbReference>
<dbReference type="InterPro" id="IPR054262">
    <property type="entry name" value="DUF6993"/>
</dbReference>
<accession>A0A4V6QIC7</accession>
<keyword evidence="4" id="KW-1185">Reference proteome</keyword>
<feature type="signal peptide" evidence="1">
    <location>
        <begin position="1"/>
        <end position="30"/>
    </location>
</feature>
<feature type="domain" description="DUF6993" evidence="2">
    <location>
        <begin position="69"/>
        <end position="150"/>
    </location>
</feature>
<dbReference type="EMBL" id="SOHE01000013">
    <property type="protein sequence ID" value="TFD55306.1"/>
    <property type="molecule type" value="Genomic_DNA"/>
</dbReference>
<dbReference type="PROSITE" id="PS51257">
    <property type="entry name" value="PROKAR_LIPOPROTEIN"/>
    <property type="match status" value="1"/>
</dbReference>
<evidence type="ECO:0000313" key="3">
    <source>
        <dbReference type="EMBL" id="TFD55306.1"/>
    </source>
</evidence>
<dbReference type="Pfam" id="PF22504">
    <property type="entry name" value="DUF6993"/>
    <property type="match status" value="1"/>
</dbReference>
<protein>
    <recommendedName>
        <fullName evidence="2">DUF6993 domain-containing protein</fullName>
    </recommendedName>
</protein>
<reference evidence="3 4" key="1">
    <citation type="submission" date="2019-03" db="EMBL/GenBank/DDBJ databases">
        <title>Genomics of glacier-inhabiting Cryobacterium strains.</title>
        <authorList>
            <person name="Liu Q."/>
            <person name="Xin Y.-H."/>
        </authorList>
    </citation>
    <scope>NUCLEOTIDE SEQUENCE [LARGE SCALE GENOMIC DNA]</scope>
    <source>
        <strain evidence="3 4">Hh14</strain>
    </source>
</reference>
<name>A0A4V6QIC7_9MICO</name>
<organism evidence="3 4">
    <name type="scientific">Cryobacterium frigoriphilum</name>
    <dbReference type="NCBI Taxonomy" id="1259150"/>
    <lineage>
        <taxon>Bacteria</taxon>
        <taxon>Bacillati</taxon>
        <taxon>Actinomycetota</taxon>
        <taxon>Actinomycetes</taxon>
        <taxon>Micrococcales</taxon>
        <taxon>Microbacteriaceae</taxon>
        <taxon>Cryobacterium</taxon>
    </lineage>
</organism>
<dbReference type="OrthoDB" id="5125712at2"/>
<dbReference type="AlphaFoldDB" id="A0A4V6QIC7"/>
<proteinExistence type="predicted"/>
<evidence type="ECO:0000259" key="2">
    <source>
        <dbReference type="Pfam" id="PF22504"/>
    </source>
</evidence>
<comment type="caution">
    <text evidence="3">The sequence shown here is derived from an EMBL/GenBank/DDBJ whole genome shotgun (WGS) entry which is preliminary data.</text>
</comment>
<sequence length="156" mass="15657">MVRAVTTTLSVGVALGLSLTLAACTNSAPAPTEAPAVTESASPTATAAPALVLDPDASAAANLAYFDSVASAVTAIDGRSYVDALTAAGFDKTQMEVTFDRTEVDLAADTIQFAVRFNGECLLGQNGPASGGYHSAVTAPLASGTCLVGTTRSIDW</sequence>
<feature type="chain" id="PRO_5020695110" description="DUF6993 domain-containing protein" evidence="1">
    <location>
        <begin position="31"/>
        <end position="156"/>
    </location>
</feature>